<dbReference type="AlphaFoldDB" id="I2MT35"/>
<accession>I2MT35</accession>
<evidence type="ECO:0000313" key="2">
    <source>
        <dbReference type="Proteomes" id="UP000005940"/>
    </source>
</evidence>
<proteinExistence type="predicted"/>
<sequence>MSTWAWTYDVEHDGAQRSLAGTVDAPADAEPARILLALLSDIEKRLSLPSGVIGTGRFEVTKLD</sequence>
<dbReference type="RefSeq" id="WP_006351110.1">
    <property type="nucleotide sequence ID" value="NZ_CP029157.1"/>
</dbReference>
<name>I2MT35_STRT9</name>
<protein>
    <submittedName>
        <fullName evidence="1">Uncharacterized protein</fullName>
    </submittedName>
</protein>
<keyword evidence="2" id="KW-1185">Reference proteome</keyword>
<keyword evidence="1" id="KW-0614">Plasmid</keyword>
<dbReference type="EMBL" id="CP029157">
    <property type="protein sequence ID" value="QKM65785.1"/>
    <property type="molecule type" value="Genomic_DNA"/>
</dbReference>
<geneLocation type="plasmid" evidence="1 2">
    <name>pSTS1</name>
</geneLocation>
<gene>
    <name evidence="1" type="ORF">STSU_000080</name>
</gene>
<evidence type="ECO:0000313" key="1">
    <source>
        <dbReference type="EMBL" id="QKM65785.1"/>
    </source>
</evidence>
<reference evidence="1 2" key="1">
    <citation type="journal article" date="2012" name="J. Bacteriol.">
        <title>Draft genome of Streptomyces tsukubaensis NRRL 18488, the producer of the clinically important immunosuppressant tacrolimus (FK506).</title>
        <authorList>
            <person name="Barreiro C."/>
            <person name="Prieto C."/>
            <person name="Sola-Landa A."/>
            <person name="Solera E."/>
            <person name="Martinez-Castro M."/>
            <person name="Perez-Redondo R."/>
            <person name="Garcia-Estrada C."/>
            <person name="Aparicio J.F."/>
            <person name="Fernandez-Martinez L.T."/>
            <person name="Santos-Aberturas J."/>
            <person name="Salehi-Najafabadi Z."/>
            <person name="Rodriguez-Garcia A."/>
            <person name="Tauch A."/>
            <person name="Martin J.F."/>
        </authorList>
    </citation>
    <scope>NUCLEOTIDE SEQUENCE [LARGE SCALE GENOMIC DNA]</scope>
    <source>
        <strain evidence="2">DSM 42081 / NBRC 108919 / NRRL 18488 / 9993</strain>
    </source>
</reference>
<dbReference type="Proteomes" id="UP000005940">
    <property type="component" value="Plasmid pSTS1"/>
</dbReference>
<organism evidence="1 2">
    <name type="scientific">Streptomyces tsukubensis (strain DSM 42081 / NBRC 108919 / NRRL 18488 / 9993)</name>
    <dbReference type="NCBI Taxonomy" id="1114943"/>
    <lineage>
        <taxon>Bacteria</taxon>
        <taxon>Bacillati</taxon>
        <taxon>Actinomycetota</taxon>
        <taxon>Actinomycetes</taxon>
        <taxon>Kitasatosporales</taxon>
        <taxon>Streptomycetaceae</taxon>
        <taxon>Streptomyces</taxon>
    </lineage>
</organism>